<protein>
    <submittedName>
        <fullName evidence="1">Uncharacterized protein</fullName>
    </submittedName>
</protein>
<reference evidence="1" key="1">
    <citation type="submission" date="2014-09" db="EMBL/GenBank/DDBJ databases">
        <authorList>
            <person name="Magalhaes I.L.F."/>
            <person name="Oliveira U."/>
            <person name="Santos F.R."/>
            <person name="Vidigal T.H.D.A."/>
            <person name="Brescovit A.D."/>
            <person name="Santos A.J."/>
        </authorList>
    </citation>
    <scope>NUCLEOTIDE SEQUENCE</scope>
    <source>
        <tissue evidence="1">Shoot tissue taken approximately 20 cm above the soil surface</tissue>
    </source>
</reference>
<accession>A0A0A9B7I0</accession>
<name>A0A0A9B7I0_ARUDO</name>
<evidence type="ECO:0000313" key="1">
    <source>
        <dbReference type="EMBL" id="JAD55257.1"/>
    </source>
</evidence>
<dbReference type="EMBL" id="GBRH01242638">
    <property type="protein sequence ID" value="JAD55257.1"/>
    <property type="molecule type" value="Transcribed_RNA"/>
</dbReference>
<reference evidence="1" key="2">
    <citation type="journal article" date="2015" name="Data Brief">
        <title>Shoot transcriptome of the giant reed, Arundo donax.</title>
        <authorList>
            <person name="Barrero R.A."/>
            <person name="Guerrero F.D."/>
            <person name="Moolhuijzen P."/>
            <person name="Goolsby J.A."/>
            <person name="Tidwell J."/>
            <person name="Bellgard S.E."/>
            <person name="Bellgard M.I."/>
        </authorList>
    </citation>
    <scope>NUCLEOTIDE SEQUENCE</scope>
    <source>
        <tissue evidence="1">Shoot tissue taken approximately 20 cm above the soil surface</tissue>
    </source>
</reference>
<proteinExistence type="predicted"/>
<organism evidence="1">
    <name type="scientific">Arundo donax</name>
    <name type="common">Giant reed</name>
    <name type="synonym">Donax arundinaceus</name>
    <dbReference type="NCBI Taxonomy" id="35708"/>
    <lineage>
        <taxon>Eukaryota</taxon>
        <taxon>Viridiplantae</taxon>
        <taxon>Streptophyta</taxon>
        <taxon>Embryophyta</taxon>
        <taxon>Tracheophyta</taxon>
        <taxon>Spermatophyta</taxon>
        <taxon>Magnoliopsida</taxon>
        <taxon>Liliopsida</taxon>
        <taxon>Poales</taxon>
        <taxon>Poaceae</taxon>
        <taxon>PACMAD clade</taxon>
        <taxon>Arundinoideae</taxon>
        <taxon>Arundineae</taxon>
        <taxon>Arundo</taxon>
    </lineage>
</organism>
<sequence>MTKKYMIHTRTCQFDHTNLAKVVPSISSVSATRTQKNMEATT</sequence>
<dbReference type="AlphaFoldDB" id="A0A0A9B7I0"/>